<evidence type="ECO:0008006" key="4">
    <source>
        <dbReference type="Google" id="ProtNLM"/>
    </source>
</evidence>
<sequence>MTVPDHNIADHPGPESGQPDNIAWTVERIRALGLITDIATAAQIFGLSRAVAYDLAKHDRFPGAVLRFGSRYRVPVTAILHALHLPTGDEPPPDPPPPTAT</sequence>
<comment type="caution">
    <text evidence="2">The sequence shown here is derived from an EMBL/GenBank/DDBJ whole genome shotgun (WGS) entry which is preliminary data.</text>
</comment>
<dbReference type="RefSeq" id="WP_281901106.1">
    <property type="nucleotide sequence ID" value="NZ_BSDI01000034.1"/>
</dbReference>
<evidence type="ECO:0000313" key="2">
    <source>
        <dbReference type="EMBL" id="GLI00637.1"/>
    </source>
</evidence>
<dbReference type="Proteomes" id="UP001144280">
    <property type="component" value="Unassembled WGS sequence"/>
</dbReference>
<evidence type="ECO:0000256" key="1">
    <source>
        <dbReference type="SAM" id="MobiDB-lite"/>
    </source>
</evidence>
<organism evidence="2 3">
    <name type="scientific">Phytohabitans aurantiacus</name>
    <dbReference type="NCBI Taxonomy" id="3016789"/>
    <lineage>
        <taxon>Bacteria</taxon>
        <taxon>Bacillati</taxon>
        <taxon>Actinomycetota</taxon>
        <taxon>Actinomycetes</taxon>
        <taxon>Micromonosporales</taxon>
        <taxon>Micromonosporaceae</taxon>
    </lineage>
</organism>
<name>A0ABQ5R353_9ACTN</name>
<reference evidence="2" key="1">
    <citation type="submission" date="2022-12" db="EMBL/GenBank/DDBJ databases">
        <title>New Phytohabitans aurantiacus sp. RD004123 nov., an actinomycete isolated from soil.</title>
        <authorList>
            <person name="Triningsih D.W."/>
            <person name="Harunari E."/>
            <person name="Igarashi Y."/>
        </authorList>
    </citation>
    <scope>NUCLEOTIDE SEQUENCE</scope>
    <source>
        <strain evidence="2">RD004123</strain>
    </source>
</reference>
<evidence type="ECO:0000313" key="3">
    <source>
        <dbReference type="Proteomes" id="UP001144280"/>
    </source>
</evidence>
<proteinExistence type="predicted"/>
<gene>
    <name evidence="2" type="ORF">Pa4123_59130</name>
</gene>
<dbReference type="EMBL" id="BSDI01000034">
    <property type="protein sequence ID" value="GLI00637.1"/>
    <property type="molecule type" value="Genomic_DNA"/>
</dbReference>
<feature type="region of interest" description="Disordered" evidence="1">
    <location>
        <begin position="1"/>
        <end position="21"/>
    </location>
</feature>
<protein>
    <recommendedName>
        <fullName evidence="4">Helix-turn-helix domain-containing protein</fullName>
    </recommendedName>
</protein>
<keyword evidence="3" id="KW-1185">Reference proteome</keyword>
<accession>A0ABQ5R353</accession>